<dbReference type="InterPro" id="IPR031870">
    <property type="entry name" value="ATF7IP_BD"/>
</dbReference>
<dbReference type="GeneID" id="105981865"/>
<dbReference type="PROSITE" id="PS51257">
    <property type="entry name" value="PROKAR_LIPOPROTEIN"/>
    <property type="match status" value="1"/>
</dbReference>
<evidence type="ECO:0000256" key="2">
    <source>
        <dbReference type="ARBA" id="ARBA00023242"/>
    </source>
</evidence>
<comment type="subcellular location">
    <subcellularLocation>
        <location evidence="1">Nucleus</location>
    </subcellularLocation>
</comment>
<evidence type="ECO:0000313" key="6">
    <source>
        <dbReference type="Proteomes" id="UP000081671"/>
    </source>
</evidence>
<dbReference type="GO" id="GO:0006355">
    <property type="term" value="P:regulation of DNA-templated transcription"/>
    <property type="evidence" value="ECO:0007669"/>
    <property type="project" value="TreeGrafter"/>
</dbReference>
<dbReference type="GO" id="GO:0005634">
    <property type="term" value="C:nucleus"/>
    <property type="evidence" value="ECO:0007669"/>
    <property type="project" value="UniProtKB-SubCell"/>
</dbReference>
<feature type="compositionally biased region" description="Pro residues" evidence="3">
    <location>
        <begin position="148"/>
        <end position="160"/>
    </location>
</feature>
<feature type="region of interest" description="Disordered" evidence="3">
    <location>
        <begin position="1"/>
        <end position="76"/>
    </location>
</feature>
<evidence type="ECO:0000256" key="3">
    <source>
        <dbReference type="SAM" id="MobiDB-lite"/>
    </source>
</evidence>
<protein>
    <submittedName>
        <fullName evidence="7">Activating transcription factor 7-interacting protein 2</fullName>
    </submittedName>
</protein>
<feature type="domain" description="ATF7-interacting protein protein binding" evidence="4">
    <location>
        <begin position="226"/>
        <end position="430"/>
    </location>
</feature>
<proteinExistence type="predicted"/>
<dbReference type="GO" id="GO:0003712">
    <property type="term" value="F:transcription coregulator activity"/>
    <property type="evidence" value="ECO:0007669"/>
    <property type="project" value="TreeGrafter"/>
</dbReference>
<feature type="compositionally biased region" description="Basic and acidic residues" evidence="3">
    <location>
        <begin position="117"/>
        <end position="128"/>
    </location>
</feature>
<dbReference type="InterPro" id="IPR056565">
    <property type="entry name" value="Fn3_ATF7IP"/>
</dbReference>
<dbReference type="AlphaFoldDB" id="A0A1S3ETB6"/>
<organism evidence="6 7">
    <name type="scientific">Dipodomys ordii</name>
    <name type="common">Ord's kangaroo rat</name>
    <dbReference type="NCBI Taxonomy" id="10020"/>
    <lineage>
        <taxon>Eukaryota</taxon>
        <taxon>Metazoa</taxon>
        <taxon>Chordata</taxon>
        <taxon>Craniata</taxon>
        <taxon>Vertebrata</taxon>
        <taxon>Euteleostomi</taxon>
        <taxon>Mammalia</taxon>
        <taxon>Eutheria</taxon>
        <taxon>Euarchontoglires</taxon>
        <taxon>Glires</taxon>
        <taxon>Rodentia</taxon>
        <taxon>Castorimorpha</taxon>
        <taxon>Heteromyidae</taxon>
        <taxon>Dipodomyinae</taxon>
        <taxon>Dipodomys</taxon>
    </lineage>
</organism>
<dbReference type="OrthoDB" id="2434995at2759"/>
<dbReference type="Pfam" id="PF16794">
    <property type="entry name" value="fn3_4"/>
    <property type="match status" value="1"/>
</dbReference>
<dbReference type="InParanoid" id="A0A1S3ETB6"/>
<reference evidence="7" key="1">
    <citation type="submission" date="2025-08" db="UniProtKB">
        <authorList>
            <consortium name="RefSeq"/>
        </authorList>
    </citation>
    <scope>IDENTIFICATION</scope>
    <source>
        <tissue evidence="7">Kidney</tissue>
    </source>
</reference>
<dbReference type="Proteomes" id="UP000081671">
    <property type="component" value="Unplaced"/>
</dbReference>
<feature type="region of interest" description="Disordered" evidence="3">
    <location>
        <begin position="395"/>
        <end position="422"/>
    </location>
</feature>
<dbReference type="FunCoup" id="A0A1S3ETB6">
    <property type="interactions" value="288"/>
</dbReference>
<dbReference type="PANTHER" id="PTHR23210">
    <property type="entry name" value="ACTIVATING TRANSCRIPTION FACTOR 7 INTERACTING PROTEIN"/>
    <property type="match status" value="1"/>
</dbReference>
<accession>A0A1S3ETB6</accession>
<dbReference type="Pfam" id="PF16788">
    <property type="entry name" value="ATF7IP_BD"/>
    <property type="match status" value="1"/>
</dbReference>
<dbReference type="InterPro" id="IPR026085">
    <property type="entry name" value="ATF7-int"/>
</dbReference>
<dbReference type="PANTHER" id="PTHR23210:SF23">
    <property type="entry name" value="ACTIVATING TRANSCRIPTION FACTOR 7-INTERACTING PROTEIN 2"/>
    <property type="match status" value="1"/>
</dbReference>
<keyword evidence="2" id="KW-0539">Nucleus</keyword>
<dbReference type="CTD" id="80063"/>
<feature type="region of interest" description="Disordered" evidence="3">
    <location>
        <begin position="108"/>
        <end position="204"/>
    </location>
</feature>
<dbReference type="KEGG" id="dord:105981865"/>
<name>A0A1S3ETB6_DIPOR</name>
<evidence type="ECO:0000256" key="1">
    <source>
        <dbReference type="ARBA" id="ARBA00004123"/>
    </source>
</evidence>
<keyword evidence="6" id="KW-1185">Reference proteome</keyword>
<feature type="compositionally biased region" description="Pro residues" evidence="3">
    <location>
        <begin position="167"/>
        <end position="199"/>
    </location>
</feature>
<evidence type="ECO:0000313" key="7">
    <source>
        <dbReference type="RefSeq" id="XP_012866667.1"/>
    </source>
</evidence>
<evidence type="ECO:0000259" key="4">
    <source>
        <dbReference type="Pfam" id="PF16788"/>
    </source>
</evidence>
<feature type="compositionally biased region" description="Basic residues" evidence="3">
    <location>
        <begin position="42"/>
        <end position="57"/>
    </location>
</feature>
<dbReference type="STRING" id="10020.ENSDORP00000021801"/>
<evidence type="ECO:0000259" key="5">
    <source>
        <dbReference type="Pfam" id="PF16794"/>
    </source>
</evidence>
<feature type="compositionally biased region" description="Polar residues" evidence="3">
    <location>
        <begin position="395"/>
        <end position="404"/>
    </location>
</feature>
<dbReference type="GO" id="GO:0005667">
    <property type="term" value="C:transcription regulator complex"/>
    <property type="evidence" value="ECO:0007669"/>
    <property type="project" value="TreeGrafter"/>
</dbReference>
<gene>
    <name evidence="7" type="primary">Atf7ip2</name>
</gene>
<feature type="domain" description="Activating transcription factor 7-interacting protein Fn3" evidence="5">
    <location>
        <begin position="466"/>
        <end position="564"/>
    </location>
</feature>
<sequence>MAFLCRSRGSNSGPYRSPGSVGASQACFSSHALGPSDSRLRSPGRRAGRRTTPGRRSARLDPRRRLRGEKSSPAAAARPAVGFHLAPLPALSARGLLIGCAAASSRCHWPRACGGRGQREIHPRRPERGASFCPAEELDPPRDWAPTPKTPPRTVSPPGDPAARSPPRGPPRAAPHPEPPPTGPTPETPANGSPPPRPWPAVGVLSGRRRSIRGHNQKKRMFSENKENVKRMKTSEPINGNNCVALDKQTAILELVRHVIRQEVHSIDYKLFDSKLNELNDRIGKTQCKSKHEALAVQLFEKISRLKRRIKTVLHQINCLEPETLSSNTAHETSKAETMTLGENQKSVDNPNERKTSVNCAPVKASRKMNSSPDCVEFVPKSNDDVMLISVESPNVTTPVTSDPTDIRKITSNNSSNSSNDEIQVRAVRKRKLGFVIDLTSEDLFNSNTEAPLPLPELADKSRDTLPPQKAELKVKWVLKPLGIALTWNISKINPKCAPVESYHLFLCHENANSQLIWKKIGEIKALPLPMACTLSQFLVSNKYYFTVQSKDIFGRYGPFCDIKCIPGLSKTLKSL</sequence>
<dbReference type="RefSeq" id="XP_012866667.1">
    <property type="nucleotide sequence ID" value="XM_013011213.1"/>
</dbReference>